<protein>
    <submittedName>
        <fullName evidence="1">DUF1048 domain-containing protein</fullName>
    </submittedName>
</protein>
<dbReference type="AlphaFoldDB" id="A0A6M1QY86"/>
<evidence type="ECO:0000313" key="2">
    <source>
        <dbReference type="Proteomes" id="UP000483261"/>
    </source>
</evidence>
<dbReference type="EMBL" id="JAALAA010000018">
    <property type="protein sequence ID" value="NGN94975.1"/>
    <property type="molecule type" value="Genomic_DNA"/>
</dbReference>
<reference evidence="1 2" key="1">
    <citation type="submission" date="2020-02" db="EMBL/GenBank/DDBJ databases">
        <title>Whole-genome analyses of novel actinobacteria.</title>
        <authorList>
            <person name="Sahin N."/>
        </authorList>
    </citation>
    <scope>NUCLEOTIDE SEQUENCE [LARGE SCALE GENOMIC DNA]</scope>
    <source>
        <strain evidence="1 2">KC13</strain>
    </source>
</reference>
<dbReference type="InterPro" id="IPR008316">
    <property type="entry name" value="UCP029876"/>
</dbReference>
<gene>
    <name evidence="1" type="ORF">G5C66_19830</name>
</gene>
<accession>A0A6M1QY86</accession>
<dbReference type="Pfam" id="PF06304">
    <property type="entry name" value="DUF1048"/>
    <property type="match status" value="1"/>
</dbReference>
<proteinExistence type="predicted"/>
<dbReference type="Gene3D" id="1.10.1900.10">
    <property type="entry name" value="c-terminal domain of poly(a) binding protein"/>
    <property type="match status" value="1"/>
</dbReference>
<comment type="caution">
    <text evidence="1">The sequence shown here is derived from an EMBL/GenBank/DDBJ whole genome shotgun (WGS) entry which is preliminary data.</text>
</comment>
<name>A0A6M1QY86_9ACTN</name>
<evidence type="ECO:0000313" key="1">
    <source>
        <dbReference type="EMBL" id="NGN94975.1"/>
    </source>
</evidence>
<dbReference type="Proteomes" id="UP000483261">
    <property type="component" value="Unassembled WGS sequence"/>
</dbReference>
<sequence length="111" mass="12813">MNNILTRLIGDKKDWKRMEARAAELPTDYRTVYAEMKNYMWRFTTSDGMDIVDILRDILDLFETEAATGRKVIDVTGPDLAAFCDARLPEQHDAYRDKLRNNLNAVANKLS</sequence>
<keyword evidence="2" id="KW-1185">Reference proteome</keyword>
<dbReference type="SUPFAM" id="SSF158560">
    <property type="entry name" value="BH3980-like"/>
    <property type="match status" value="1"/>
</dbReference>
<organism evidence="1 2">
    <name type="scientific">Nocardioides turkmenicus</name>
    <dbReference type="NCBI Taxonomy" id="2711220"/>
    <lineage>
        <taxon>Bacteria</taxon>
        <taxon>Bacillati</taxon>
        <taxon>Actinomycetota</taxon>
        <taxon>Actinomycetes</taxon>
        <taxon>Propionibacteriales</taxon>
        <taxon>Nocardioidaceae</taxon>
        <taxon>Nocardioides</taxon>
    </lineage>
</organism>
<dbReference type="RefSeq" id="WP_165112646.1">
    <property type="nucleotide sequence ID" value="NZ_JAALAA010000018.1"/>
</dbReference>